<proteinExistence type="predicted"/>
<accession>A0A835IMQ2</accession>
<name>A0A835IMQ2_9MAGN</name>
<protein>
    <submittedName>
        <fullName evidence="1">Uncharacterized protein</fullName>
    </submittedName>
</protein>
<dbReference type="SUPFAM" id="SSF53756">
    <property type="entry name" value="UDP-Glycosyltransferase/glycogen phosphorylase"/>
    <property type="match status" value="1"/>
</dbReference>
<sequence>MIGSVVYYAFGSECVLEKDKFQELLLGFELTGLPFLVALKPPFGAKIRDLSPARSHYGSSSLWEALLNECLIVLLPQGTELFVSARRISTYLKAGVEIERREEDRWFNPESVFKAIKMVMDEDNKVGTEIKANKTKWKDFLSQESLDSSYIDNLVLKLQDLVD</sequence>
<dbReference type="PANTHER" id="PTHR48049">
    <property type="entry name" value="GLYCOSYLTRANSFERASE"/>
    <property type="match status" value="1"/>
</dbReference>
<dbReference type="EMBL" id="JADFTS010000002">
    <property type="protein sequence ID" value="KAF9621815.1"/>
    <property type="molecule type" value="Genomic_DNA"/>
</dbReference>
<evidence type="ECO:0000313" key="2">
    <source>
        <dbReference type="Proteomes" id="UP000631114"/>
    </source>
</evidence>
<dbReference type="PANTHER" id="PTHR48049:SF84">
    <property type="entry name" value="UDP-GLYCOSYLTRANSFERASE 79A6"/>
    <property type="match status" value="1"/>
</dbReference>
<dbReference type="AlphaFoldDB" id="A0A835IMQ2"/>
<dbReference type="GO" id="GO:0035251">
    <property type="term" value="F:UDP-glucosyltransferase activity"/>
    <property type="evidence" value="ECO:0007669"/>
    <property type="project" value="InterPro"/>
</dbReference>
<comment type="caution">
    <text evidence="1">The sequence shown here is derived from an EMBL/GenBank/DDBJ whole genome shotgun (WGS) entry which is preliminary data.</text>
</comment>
<dbReference type="InterPro" id="IPR050481">
    <property type="entry name" value="UDP-glycosyltransf_plant"/>
</dbReference>
<gene>
    <name evidence="1" type="ORF">IFM89_028253</name>
</gene>
<evidence type="ECO:0000313" key="1">
    <source>
        <dbReference type="EMBL" id="KAF9621815.1"/>
    </source>
</evidence>
<dbReference type="Gene3D" id="3.40.50.2000">
    <property type="entry name" value="Glycogen Phosphorylase B"/>
    <property type="match status" value="2"/>
</dbReference>
<reference evidence="1 2" key="1">
    <citation type="submission" date="2020-10" db="EMBL/GenBank/DDBJ databases">
        <title>The Coptis chinensis genome and diversification of protoberbering-type alkaloids.</title>
        <authorList>
            <person name="Wang B."/>
            <person name="Shu S."/>
            <person name="Song C."/>
            <person name="Liu Y."/>
        </authorList>
    </citation>
    <scope>NUCLEOTIDE SEQUENCE [LARGE SCALE GENOMIC DNA]</scope>
    <source>
        <strain evidence="1">HL-2020</strain>
        <tissue evidence="1">Leaf</tissue>
    </source>
</reference>
<dbReference type="Proteomes" id="UP000631114">
    <property type="component" value="Unassembled WGS sequence"/>
</dbReference>
<dbReference type="OrthoDB" id="5835829at2759"/>
<keyword evidence="2" id="KW-1185">Reference proteome</keyword>
<organism evidence="1 2">
    <name type="scientific">Coptis chinensis</name>
    <dbReference type="NCBI Taxonomy" id="261450"/>
    <lineage>
        <taxon>Eukaryota</taxon>
        <taxon>Viridiplantae</taxon>
        <taxon>Streptophyta</taxon>
        <taxon>Embryophyta</taxon>
        <taxon>Tracheophyta</taxon>
        <taxon>Spermatophyta</taxon>
        <taxon>Magnoliopsida</taxon>
        <taxon>Ranunculales</taxon>
        <taxon>Ranunculaceae</taxon>
        <taxon>Coptidoideae</taxon>
        <taxon>Coptis</taxon>
    </lineage>
</organism>